<dbReference type="Proteomes" id="UP000093186">
    <property type="component" value="Unassembled WGS sequence"/>
</dbReference>
<comment type="caution">
    <text evidence="2">The sequence shown here is derived from an EMBL/GenBank/DDBJ whole genome shotgun (WGS) entry which is preliminary data.</text>
</comment>
<dbReference type="AlphaFoldDB" id="A0A1B9XY05"/>
<dbReference type="RefSeq" id="WP_068704921.1">
    <property type="nucleotide sequence ID" value="NZ_JAUOSW010000006.1"/>
</dbReference>
<dbReference type="EMBL" id="MAKX01000013">
    <property type="protein sequence ID" value="OCK42409.1"/>
    <property type="molecule type" value="Genomic_DNA"/>
</dbReference>
<organism evidence="2 3">
    <name type="scientific">Tenacibaculum soleae</name>
    <dbReference type="NCBI Taxonomy" id="447689"/>
    <lineage>
        <taxon>Bacteria</taxon>
        <taxon>Pseudomonadati</taxon>
        <taxon>Bacteroidota</taxon>
        <taxon>Flavobacteriia</taxon>
        <taxon>Flavobacteriales</taxon>
        <taxon>Flavobacteriaceae</taxon>
        <taxon>Tenacibaculum</taxon>
    </lineage>
</organism>
<keyword evidence="1" id="KW-0732">Signal</keyword>
<name>A0A1B9XY05_9FLAO</name>
<evidence type="ECO:0000313" key="2">
    <source>
        <dbReference type="EMBL" id="OCK42409.1"/>
    </source>
</evidence>
<sequence>MKLFFISLYFLFTSFFIFSQTAFQNFGNVQLHTDAKIGFHTDVINDGLLDNYTGFAGFYADTETRIISGANRITFFDVEIDAVNNLELKNSLGVRNDLDFINGTVITPRNNPNISLDFIDYNIYAGEDDIRHVDGYSSVQGNGSDNFTFPIGDGVLFRPMKIDNQSNYNLYKGAYFYEDPNAPSTFPTNFLTDQKQVLLENISNTEYWDLNGTKETRITLTWDNRSDIAAIADKISLLTVVGWNIAENQWKNLSVLNVTGNLNNGEITSAVFIPDDYEIITIGTIFDDEIVPEDTNNILISPNGDSKNEFLVFDEIAEHANNKLVIYNRWGNIVYQAENYKNDWNGTSEGRATYKKETKLPEATYFYYLELGDSPNNYRKLKKGWVYIHR</sequence>
<dbReference type="STRING" id="447689.BA195_09525"/>
<gene>
    <name evidence="2" type="ORF">BA195_09525</name>
</gene>
<evidence type="ECO:0008006" key="4">
    <source>
        <dbReference type="Google" id="ProtNLM"/>
    </source>
</evidence>
<evidence type="ECO:0000256" key="1">
    <source>
        <dbReference type="SAM" id="SignalP"/>
    </source>
</evidence>
<keyword evidence="3" id="KW-1185">Reference proteome</keyword>
<reference evidence="2 3" key="1">
    <citation type="submission" date="2016-06" db="EMBL/GenBank/DDBJ databases">
        <title>Draft Genome Sequence of Tenacibaculum soleae UCD-KL19.</title>
        <authorList>
            <person name="Eisen J.A."/>
            <person name="Coil D.A."/>
            <person name="Lujan K.M."/>
        </authorList>
    </citation>
    <scope>NUCLEOTIDE SEQUENCE [LARGE SCALE GENOMIC DNA]</scope>
    <source>
        <strain evidence="2 3">UCD-KL19</strain>
    </source>
</reference>
<dbReference type="NCBIfam" id="TIGR04131">
    <property type="entry name" value="Bac_Flav_CTERM"/>
    <property type="match status" value="1"/>
</dbReference>
<dbReference type="InterPro" id="IPR026341">
    <property type="entry name" value="T9SS_type_B"/>
</dbReference>
<accession>A0A1B9XY05</accession>
<proteinExistence type="predicted"/>
<dbReference type="Pfam" id="PF13585">
    <property type="entry name" value="CHU_C"/>
    <property type="match status" value="1"/>
</dbReference>
<evidence type="ECO:0000313" key="3">
    <source>
        <dbReference type="Proteomes" id="UP000093186"/>
    </source>
</evidence>
<feature type="chain" id="PRO_5008639946" description="Gliding motility-associated C-terminal domain-containing protein" evidence="1">
    <location>
        <begin position="23"/>
        <end position="390"/>
    </location>
</feature>
<feature type="signal peptide" evidence="1">
    <location>
        <begin position="1"/>
        <end position="22"/>
    </location>
</feature>
<protein>
    <recommendedName>
        <fullName evidence="4">Gliding motility-associated C-terminal domain-containing protein</fullName>
    </recommendedName>
</protein>
<dbReference type="OrthoDB" id="1489185at2"/>